<gene>
    <name evidence="2" type="ORF">BTO18_12760</name>
</gene>
<dbReference type="InterPro" id="IPR029068">
    <property type="entry name" value="Glyas_Bleomycin-R_OHBP_Dase"/>
</dbReference>
<accession>A0A2S7WQU3</accession>
<evidence type="ECO:0000259" key="1">
    <source>
        <dbReference type="PROSITE" id="PS51819"/>
    </source>
</evidence>
<feature type="domain" description="VOC" evidence="1">
    <location>
        <begin position="2"/>
        <end position="127"/>
    </location>
</feature>
<dbReference type="EMBL" id="MSCN01000001">
    <property type="protein sequence ID" value="PQJ79988.1"/>
    <property type="molecule type" value="Genomic_DNA"/>
</dbReference>
<keyword evidence="3" id="KW-1185">Reference proteome</keyword>
<dbReference type="InterPro" id="IPR037523">
    <property type="entry name" value="VOC_core"/>
</dbReference>
<reference evidence="2 3" key="1">
    <citation type="submission" date="2016-12" db="EMBL/GenBank/DDBJ databases">
        <title>Trade-off between light-utilization and light-protection in marine flavobacteria.</title>
        <authorList>
            <person name="Kumagai Y."/>
            <person name="Yoshizawa S."/>
            <person name="Kogure K."/>
            <person name="Iwasaki W."/>
        </authorList>
    </citation>
    <scope>NUCLEOTIDE SEQUENCE [LARGE SCALE GENOMIC DNA]</scope>
    <source>
        <strain evidence="2 3">NBRC 108759</strain>
    </source>
</reference>
<dbReference type="OrthoDB" id="9796521at2"/>
<sequence>MKFAYTILYVENVSKTIEFYEKAFGFSKKFITPENDYGELLSGETTIAFASIKLGKSNFKKGFKKSSIIKKPFGVELAFTSENIEADFQKAIQNGATEFEPLTEKPWGQKVGYVRDLNGFLIEICTPIKTV</sequence>
<protein>
    <submittedName>
        <fullName evidence="2">Glyoxalase</fullName>
    </submittedName>
</protein>
<dbReference type="Gene3D" id="3.10.180.10">
    <property type="entry name" value="2,3-Dihydroxybiphenyl 1,2-Dioxygenase, domain 1"/>
    <property type="match status" value="1"/>
</dbReference>
<dbReference type="CDD" id="cd07264">
    <property type="entry name" value="VOC_like"/>
    <property type="match status" value="1"/>
</dbReference>
<dbReference type="InterPro" id="IPR050383">
    <property type="entry name" value="GlyoxalaseI/FosfomycinResist"/>
</dbReference>
<dbReference type="PROSITE" id="PS51819">
    <property type="entry name" value="VOC"/>
    <property type="match status" value="1"/>
</dbReference>
<proteinExistence type="predicted"/>
<dbReference type="PANTHER" id="PTHR21366:SF22">
    <property type="entry name" value="VOC DOMAIN-CONTAINING PROTEIN"/>
    <property type="match status" value="1"/>
</dbReference>
<name>A0A2S7WQU3_9FLAO</name>
<comment type="caution">
    <text evidence="2">The sequence shown here is derived from an EMBL/GenBank/DDBJ whole genome shotgun (WGS) entry which is preliminary data.</text>
</comment>
<evidence type="ECO:0000313" key="2">
    <source>
        <dbReference type="EMBL" id="PQJ79988.1"/>
    </source>
</evidence>
<dbReference type="RefSeq" id="WP_105016586.1">
    <property type="nucleotide sequence ID" value="NZ_MSCN01000001.1"/>
</dbReference>
<dbReference type="Pfam" id="PF12681">
    <property type="entry name" value="Glyoxalase_2"/>
    <property type="match status" value="1"/>
</dbReference>
<dbReference type="AlphaFoldDB" id="A0A2S7WQU3"/>
<dbReference type="InterPro" id="IPR025870">
    <property type="entry name" value="Glyoxalase-like_dom"/>
</dbReference>
<organism evidence="2 3">
    <name type="scientific">Polaribacter porphyrae</name>
    <dbReference type="NCBI Taxonomy" id="1137780"/>
    <lineage>
        <taxon>Bacteria</taxon>
        <taxon>Pseudomonadati</taxon>
        <taxon>Bacteroidota</taxon>
        <taxon>Flavobacteriia</taxon>
        <taxon>Flavobacteriales</taxon>
        <taxon>Flavobacteriaceae</taxon>
    </lineage>
</organism>
<dbReference type="PANTHER" id="PTHR21366">
    <property type="entry name" value="GLYOXALASE FAMILY PROTEIN"/>
    <property type="match status" value="1"/>
</dbReference>
<dbReference type="Proteomes" id="UP000238882">
    <property type="component" value="Unassembled WGS sequence"/>
</dbReference>
<evidence type="ECO:0000313" key="3">
    <source>
        <dbReference type="Proteomes" id="UP000238882"/>
    </source>
</evidence>
<dbReference type="SUPFAM" id="SSF54593">
    <property type="entry name" value="Glyoxalase/Bleomycin resistance protein/Dihydroxybiphenyl dioxygenase"/>
    <property type="match status" value="1"/>
</dbReference>